<evidence type="ECO:0000313" key="9">
    <source>
        <dbReference type="EMBL" id="TDR76577.1"/>
    </source>
</evidence>
<feature type="domain" description="Major facilitator superfamily (MFS) profile" evidence="8">
    <location>
        <begin position="11"/>
        <end position="457"/>
    </location>
</feature>
<feature type="transmembrane region" description="Helical" evidence="7">
    <location>
        <begin position="198"/>
        <end position="217"/>
    </location>
</feature>
<evidence type="ECO:0000256" key="7">
    <source>
        <dbReference type="SAM" id="Phobius"/>
    </source>
</evidence>
<feature type="transmembrane region" description="Helical" evidence="7">
    <location>
        <begin position="431"/>
        <end position="450"/>
    </location>
</feature>
<dbReference type="InterPro" id="IPR020846">
    <property type="entry name" value="MFS_dom"/>
</dbReference>
<organism evidence="9 10">
    <name type="scientific">Paludibacterium purpuratum</name>
    <dbReference type="NCBI Taxonomy" id="1144873"/>
    <lineage>
        <taxon>Bacteria</taxon>
        <taxon>Pseudomonadati</taxon>
        <taxon>Pseudomonadota</taxon>
        <taxon>Betaproteobacteria</taxon>
        <taxon>Neisseriales</taxon>
        <taxon>Chromobacteriaceae</taxon>
        <taxon>Paludibacterium</taxon>
    </lineage>
</organism>
<evidence type="ECO:0000256" key="1">
    <source>
        <dbReference type="ARBA" id="ARBA00004651"/>
    </source>
</evidence>
<keyword evidence="6 7" id="KW-0472">Membrane</keyword>
<name>A0A4V3DUR6_9NEIS</name>
<dbReference type="Gene3D" id="1.20.1720.10">
    <property type="entry name" value="Multidrug resistance protein D"/>
    <property type="match status" value="1"/>
</dbReference>
<feature type="transmembrane region" description="Helical" evidence="7">
    <location>
        <begin position="330"/>
        <end position="348"/>
    </location>
</feature>
<comment type="caution">
    <text evidence="9">The sequence shown here is derived from an EMBL/GenBank/DDBJ whole genome shotgun (WGS) entry which is preliminary data.</text>
</comment>
<evidence type="ECO:0000259" key="8">
    <source>
        <dbReference type="PROSITE" id="PS50850"/>
    </source>
</evidence>
<dbReference type="AlphaFoldDB" id="A0A4V3DUR6"/>
<feature type="transmembrane region" description="Helical" evidence="7">
    <location>
        <begin position="264"/>
        <end position="285"/>
    </location>
</feature>
<dbReference type="InterPro" id="IPR011701">
    <property type="entry name" value="MFS"/>
</dbReference>
<proteinExistence type="predicted"/>
<dbReference type="PROSITE" id="PS50850">
    <property type="entry name" value="MFS"/>
    <property type="match status" value="1"/>
</dbReference>
<evidence type="ECO:0000313" key="10">
    <source>
        <dbReference type="Proteomes" id="UP000295611"/>
    </source>
</evidence>
<keyword evidence="2" id="KW-0813">Transport</keyword>
<reference evidence="9 10" key="1">
    <citation type="submission" date="2019-03" db="EMBL/GenBank/DDBJ databases">
        <title>Genomic Encyclopedia of Type Strains, Phase III (KMG-III): the genomes of soil and plant-associated and newly described type strains.</title>
        <authorList>
            <person name="Whitman W."/>
        </authorList>
    </citation>
    <scope>NUCLEOTIDE SEQUENCE [LARGE SCALE GENOMIC DNA]</scope>
    <source>
        <strain evidence="9 10">CECT 8976</strain>
    </source>
</reference>
<gene>
    <name evidence="9" type="ORF">DFP86_1102</name>
</gene>
<dbReference type="Gene3D" id="1.20.1250.20">
    <property type="entry name" value="MFS general substrate transporter like domains"/>
    <property type="match status" value="1"/>
</dbReference>
<evidence type="ECO:0000256" key="5">
    <source>
        <dbReference type="ARBA" id="ARBA00022989"/>
    </source>
</evidence>
<feature type="transmembrane region" description="Helical" evidence="7">
    <location>
        <begin position="135"/>
        <end position="153"/>
    </location>
</feature>
<dbReference type="InterPro" id="IPR036259">
    <property type="entry name" value="MFS_trans_sf"/>
</dbReference>
<keyword evidence="10" id="KW-1185">Reference proteome</keyword>
<evidence type="ECO:0000256" key="4">
    <source>
        <dbReference type="ARBA" id="ARBA00022692"/>
    </source>
</evidence>
<dbReference type="GO" id="GO:0022857">
    <property type="term" value="F:transmembrane transporter activity"/>
    <property type="evidence" value="ECO:0007669"/>
    <property type="project" value="InterPro"/>
</dbReference>
<evidence type="ECO:0000256" key="2">
    <source>
        <dbReference type="ARBA" id="ARBA00022448"/>
    </source>
</evidence>
<keyword evidence="5 7" id="KW-1133">Transmembrane helix</keyword>
<dbReference type="SUPFAM" id="SSF103473">
    <property type="entry name" value="MFS general substrate transporter"/>
    <property type="match status" value="1"/>
</dbReference>
<dbReference type="RefSeq" id="WP_243729387.1">
    <property type="nucleotide sequence ID" value="NZ_SNZP01000010.1"/>
</dbReference>
<protein>
    <submittedName>
        <fullName evidence="9">EmrB/QacA subfamily drug resistance transporter</fullName>
    </submittedName>
</protein>
<evidence type="ECO:0000256" key="3">
    <source>
        <dbReference type="ARBA" id="ARBA00022475"/>
    </source>
</evidence>
<feature type="transmembrane region" description="Helical" evidence="7">
    <location>
        <begin position="354"/>
        <end position="380"/>
    </location>
</feature>
<dbReference type="Proteomes" id="UP000295611">
    <property type="component" value="Unassembled WGS sequence"/>
</dbReference>
<evidence type="ECO:0000256" key="6">
    <source>
        <dbReference type="ARBA" id="ARBA00023136"/>
    </source>
</evidence>
<feature type="transmembrane region" description="Helical" evidence="7">
    <location>
        <begin position="223"/>
        <end position="243"/>
    </location>
</feature>
<dbReference type="NCBIfam" id="TIGR00711">
    <property type="entry name" value="efflux_EmrB"/>
    <property type="match status" value="1"/>
</dbReference>
<dbReference type="EMBL" id="SNZP01000010">
    <property type="protein sequence ID" value="TDR76577.1"/>
    <property type="molecule type" value="Genomic_DNA"/>
</dbReference>
<feature type="transmembrane region" description="Helical" evidence="7">
    <location>
        <begin position="297"/>
        <end position="318"/>
    </location>
</feature>
<keyword evidence="4 7" id="KW-0812">Transmembrane</keyword>
<dbReference type="PANTHER" id="PTHR23501">
    <property type="entry name" value="MAJOR FACILITATOR SUPERFAMILY"/>
    <property type="match status" value="1"/>
</dbReference>
<feature type="transmembrane region" description="Helical" evidence="7">
    <location>
        <begin position="77"/>
        <end position="96"/>
    </location>
</feature>
<dbReference type="CDD" id="cd17503">
    <property type="entry name" value="MFS_LmrB_MDR_like"/>
    <property type="match status" value="1"/>
</dbReference>
<dbReference type="PRINTS" id="PR01036">
    <property type="entry name" value="TCRTETB"/>
</dbReference>
<dbReference type="PANTHER" id="PTHR23501:SF1">
    <property type="entry name" value="TRANSPORT PROTEIN HSRA-RELATED"/>
    <property type="match status" value="1"/>
</dbReference>
<dbReference type="InterPro" id="IPR004638">
    <property type="entry name" value="EmrB-like"/>
</dbReference>
<sequence>MQLKISAGMLTPLIVATALFMENMDATVISTSLPAIAGDLHIDPVSLKLALTSYLVSLAVFIPISGWMADRFGARRIFRLAIAVFMFGSLLCAFSHSLPGFVFARFVQGMGGAMMVPVGRLVIVRTTAKSDLVRALSYLTIPALLGPVIGPPLGGFISTYFHWRWIFFINIPIGIAGIVLGGRYIANLREDHVPPLDIVGFLLSGIGLSALMLGLAAEGRHMMSTAAALLMTLMGSALMVLYLRHYRRCREPLLDLSLFRLPTFHASVIGGFVFRVGIGATPFLLPLMLQLGFGLSPFASGMLTCSTAIGAIFMKTIVMRVLDRFGFKRVLTVNSVLVALSIAAYGLFRAETPHALMLTVFVLGGCLRSLQFTSLNAIAFADVEPARMSHATGLSAVMQQLAAGMGVTVGAFALQGIGWLRGHGGLVSGDFALAFVFMGGLTLCSTWLFMPLHPHAGAQLTGRRPA</sequence>
<feature type="transmembrane region" description="Helical" evidence="7">
    <location>
        <begin position="102"/>
        <end position="123"/>
    </location>
</feature>
<dbReference type="Pfam" id="PF07690">
    <property type="entry name" value="MFS_1"/>
    <property type="match status" value="2"/>
</dbReference>
<keyword evidence="3" id="KW-1003">Cell membrane</keyword>
<feature type="transmembrane region" description="Helical" evidence="7">
    <location>
        <begin position="165"/>
        <end position="186"/>
    </location>
</feature>
<feature type="transmembrane region" description="Helical" evidence="7">
    <location>
        <begin position="46"/>
        <end position="65"/>
    </location>
</feature>
<dbReference type="GO" id="GO:0005886">
    <property type="term" value="C:plasma membrane"/>
    <property type="evidence" value="ECO:0007669"/>
    <property type="project" value="UniProtKB-SubCell"/>
</dbReference>
<accession>A0A4V3DUR6</accession>
<comment type="subcellular location">
    <subcellularLocation>
        <location evidence="1">Cell membrane</location>
        <topology evidence="1">Multi-pass membrane protein</topology>
    </subcellularLocation>
</comment>
<feature type="transmembrane region" description="Helical" evidence="7">
    <location>
        <begin position="401"/>
        <end position="419"/>
    </location>
</feature>